<dbReference type="InterPro" id="IPR036259">
    <property type="entry name" value="MFS_trans_sf"/>
</dbReference>
<evidence type="ECO:0000313" key="8">
    <source>
        <dbReference type="EMBL" id="KRM92169.1"/>
    </source>
</evidence>
<keyword evidence="3 6" id="KW-0812">Transmembrane</keyword>
<dbReference type="PROSITE" id="PS50850">
    <property type="entry name" value="MFS"/>
    <property type="match status" value="1"/>
</dbReference>
<dbReference type="EMBL" id="AYZE01000008">
    <property type="protein sequence ID" value="KRM92169.1"/>
    <property type="molecule type" value="Genomic_DNA"/>
</dbReference>
<feature type="transmembrane region" description="Helical" evidence="6">
    <location>
        <begin position="57"/>
        <end position="76"/>
    </location>
</feature>
<dbReference type="SUPFAM" id="SSF103473">
    <property type="entry name" value="MFS general substrate transporter"/>
    <property type="match status" value="1"/>
</dbReference>
<feature type="transmembrane region" description="Helical" evidence="6">
    <location>
        <begin position="21"/>
        <end position="45"/>
    </location>
</feature>
<dbReference type="CDD" id="cd17316">
    <property type="entry name" value="MFS_SV2_like"/>
    <property type="match status" value="1"/>
</dbReference>
<dbReference type="GO" id="GO:0046943">
    <property type="term" value="F:carboxylic acid transmembrane transporter activity"/>
    <property type="evidence" value="ECO:0007669"/>
    <property type="project" value="TreeGrafter"/>
</dbReference>
<comment type="caution">
    <text evidence="8">The sequence shown here is derived from an EMBL/GenBank/DDBJ whole genome shotgun (WGS) entry which is preliminary data.</text>
</comment>
<dbReference type="Gene3D" id="1.20.1250.20">
    <property type="entry name" value="MFS general substrate transporter like domains"/>
    <property type="match status" value="1"/>
</dbReference>
<dbReference type="PATRIC" id="fig|1423729.3.peg.356"/>
<evidence type="ECO:0000259" key="7">
    <source>
        <dbReference type="PROSITE" id="PS50850"/>
    </source>
</evidence>
<feature type="transmembrane region" description="Helical" evidence="6">
    <location>
        <begin position="299"/>
        <end position="320"/>
    </location>
</feature>
<feature type="transmembrane region" description="Helical" evidence="6">
    <location>
        <begin position="113"/>
        <end position="134"/>
    </location>
</feature>
<evidence type="ECO:0000256" key="1">
    <source>
        <dbReference type="ARBA" id="ARBA00004651"/>
    </source>
</evidence>
<feature type="transmembrane region" description="Helical" evidence="6">
    <location>
        <begin position="326"/>
        <end position="349"/>
    </location>
</feature>
<dbReference type="InterPro" id="IPR020846">
    <property type="entry name" value="MFS_dom"/>
</dbReference>
<feature type="transmembrane region" description="Helical" evidence="6">
    <location>
        <begin position="174"/>
        <end position="193"/>
    </location>
</feature>
<dbReference type="InterPro" id="IPR005829">
    <property type="entry name" value="Sugar_transporter_CS"/>
</dbReference>
<feature type="transmembrane region" description="Helical" evidence="6">
    <location>
        <begin position="88"/>
        <end position="107"/>
    </location>
</feature>
<keyword evidence="9" id="KW-1185">Reference proteome</keyword>
<dbReference type="PROSITE" id="PS00217">
    <property type="entry name" value="SUGAR_TRANSPORT_2"/>
    <property type="match status" value="1"/>
</dbReference>
<dbReference type="AlphaFoldDB" id="A0A0R2CVS7"/>
<keyword evidence="2" id="KW-0813">Transport</keyword>
<comment type="subcellular location">
    <subcellularLocation>
        <location evidence="1">Cell membrane</location>
        <topology evidence="1">Multi-pass membrane protein</topology>
    </subcellularLocation>
</comment>
<sequence length="431" mass="46874">MDILKMTRGGSMAKESSNGSTWAVSLTNFLDSGSIVAGASGLTLWQKSFGLSDFDVGLLGALSANAFGSALGAIIGGRLSDKYGRKMIYTYDMLIYMLGTLIVVFSVNFPMLLLGFLVTGIAVGAGVPASWTYIGETSGDTNRAHNIGISQFAWSMGPIIIFVSGTLLAPLGLLGSRLLFAFLTVVAFIAWNLQKKLPESQDWIDQKKKDLESTVENHPYRDLFVNMISVKSILFLCGVYVFWNLVAGAMGFFMPFVYETVGGLNNTQANMLQAVLWIFTALAGYFGFALLGDKVNHRSFFFIGASMAVISWVILTYIGFGWASLLAFVIIWGISAGIGAQAWYALWAVELFPTKYRAGSQGFMFFIVRGTAGIWSIVFPIILSTLGFKIAGTAMIALLLVSLIVGILWTPKTRGKTLSQITKERYGDEQD</sequence>
<protein>
    <submittedName>
        <fullName evidence="8">L-rhamnose-proton symport</fullName>
    </submittedName>
</protein>
<dbReference type="PANTHER" id="PTHR23508:SF10">
    <property type="entry name" value="CARBOXYLIC ACID TRANSPORTER PROTEIN HOMOLOG"/>
    <property type="match status" value="1"/>
</dbReference>
<feature type="transmembrane region" description="Helical" evidence="6">
    <location>
        <begin position="388"/>
        <end position="409"/>
    </location>
</feature>
<dbReference type="GO" id="GO:0005886">
    <property type="term" value="C:plasma membrane"/>
    <property type="evidence" value="ECO:0007669"/>
    <property type="project" value="UniProtKB-SubCell"/>
</dbReference>
<name>A0A0R2CVS7_9LACO</name>
<evidence type="ECO:0000256" key="4">
    <source>
        <dbReference type="ARBA" id="ARBA00022989"/>
    </source>
</evidence>
<evidence type="ECO:0000256" key="2">
    <source>
        <dbReference type="ARBA" id="ARBA00022448"/>
    </source>
</evidence>
<keyword evidence="5 6" id="KW-0472">Membrane</keyword>
<evidence type="ECO:0000256" key="6">
    <source>
        <dbReference type="SAM" id="Phobius"/>
    </source>
</evidence>
<evidence type="ECO:0000313" key="9">
    <source>
        <dbReference type="Proteomes" id="UP000051131"/>
    </source>
</evidence>
<dbReference type="PANTHER" id="PTHR23508">
    <property type="entry name" value="CARBOXYLIC ACID TRANSPORTER PROTEIN HOMOLOG"/>
    <property type="match status" value="1"/>
</dbReference>
<keyword evidence="4 6" id="KW-1133">Transmembrane helix</keyword>
<feature type="transmembrane region" description="Helical" evidence="6">
    <location>
        <begin position="361"/>
        <end position="382"/>
    </location>
</feature>
<dbReference type="Proteomes" id="UP000051131">
    <property type="component" value="Unassembled WGS sequence"/>
</dbReference>
<feature type="transmembrane region" description="Helical" evidence="6">
    <location>
        <begin position="233"/>
        <end position="254"/>
    </location>
</feature>
<organism evidence="8 9">
    <name type="scientific">Liquorilactobacillus cacaonum DSM 21116</name>
    <dbReference type="NCBI Taxonomy" id="1423729"/>
    <lineage>
        <taxon>Bacteria</taxon>
        <taxon>Bacillati</taxon>
        <taxon>Bacillota</taxon>
        <taxon>Bacilli</taxon>
        <taxon>Lactobacillales</taxon>
        <taxon>Lactobacillaceae</taxon>
        <taxon>Liquorilactobacillus</taxon>
    </lineage>
</organism>
<evidence type="ECO:0000256" key="3">
    <source>
        <dbReference type="ARBA" id="ARBA00022692"/>
    </source>
</evidence>
<dbReference type="InterPro" id="IPR011701">
    <property type="entry name" value="MFS"/>
</dbReference>
<gene>
    <name evidence="8" type="ORF">FC80_GL000354</name>
</gene>
<feature type="transmembrane region" description="Helical" evidence="6">
    <location>
        <begin position="146"/>
        <end position="168"/>
    </location>
</feature>
<proteinExistence type="predicted"/>
<accession>A0A0R2CVS7</accession>
<reference evidence="8 9" key="1">
    <citation type="journal article" date="2015" name="Genome Announc.">
        <title>Expanding the biotechnology potential of lactobacilli through comparative genomics of 213 strains and associated genera.</title>
        <authorList>
            <person name="Sun Z."/>
            <person name="Harris H.M."/>
            <person name="McCann A."/>
            <person name="Guo C."/>
            <person name="Argimon S."/>
            <person name="Zhang W."/>
            <person name="Yang X."/>
            <person name="Jeffery I.B."/>
            <person name="Cooney J.C."/>
            <person name="Kagawa T.F."/>
            <person name="Liu W."/>
            <person name="Song Y."/>
            <person name="Salvetti E."/>
            <person name="Wrobel A."/>
            <person name="Rasinkangas P."/>
            <person name="Parkhill J."/>
            <person name="Rea M.C."/>
            <person name="O'Sullivan O."/>
            <person name="Ritari J."/>
            <person name="Douillard F.P."/>
            <person name="Paul Ross R."/>
            <person name="Yang R."/>
            <person name="Briner A.E."/>
            <person name="Felis G.E."/>
            <person name="de Vos W.M."/>
            <person name="Barrangou R."/>
            <person name="Klaenhammer T.R."/>
            <person name="Caufield P.W."/>
            <person name="Cui Y."/>
            <person name="Zhang H."/>
            <person name="O'Toole P.W."/>
        </authorList>
    </citation>
    <scope>NUCLEOTIDE SEQUENCE [LARGE SCALE GENOMIC DNA]</scope>
    <source>
        <strain evidence="8 9">DSM 21116</strain>
    </source>
</reference>
<dbReference type="Pfam" id="PF07690">
    <property type="entry name" value="MFS_1"/>
    <property type="match status" value="1"/>
</dbReference>
<feature type="transmembrane region" description="Helical" evidence="6">
    <location>
        <begin position="274"/>
        <end position="292"/>
    </location>
</feature>
<dbReference type="STRING" id="1423729.FC80_GL000354"/>
<feature type="domain" description="Major facilitator superfamily (MFS) profile" evidence="7">
    <location>
        <begin position="20"/>
        <end position="414"/>
    </location>
</feature>
<evidence type="ECO:0000256" key="5">
    <source>
        <dbReference type="ARBA" id="ARBA00023136"/>
    </source>
</evidence>